<evidence type="ECO:0000256" key="11">
    <source>
        <dbReference type="ARBA" id="ARBA00023114"/>
    </source>
</evidence>
<dbReference type="PANTHER" id="PTHR35993">
    <property type="entry name" value="OUTER ENVELOPE PORE PROTEIN 21B, CHLOROPLASTIC"/>
    <property type="match status" value="1"/>
</dbReference>
<evidence type="ECO:0000256" key="10">
    <source>
        <dbReference type="ARBA" id="ARBA00023065"/>
    </source>
</evidence>
<protein>
    <submittedName>
        <fullName evidence="14">Outer envelope pore protein 21, chloroplastic</fullName>
    </submittedName>
</protein>
<dbReference type="SMR" id="A0A1U8GHM8"/>
<name>A0A1U8GHM8_CAPAN</name>
<keyword evidence="7" id="KW-0934">Plastid</keyword>
<evidence type="ECO:0000256" key="3">
    <source>
        <dbReference type="ARBA" id="ARBA00009945"/>
    </source>
</evidence>
<accession>A0A1U8GHM8</accession>
<dbReference type="GO" id="GO:0034426">
    <property type="term" value="C:etioplast membrane"/>
    <property type="evidence" value="ECO:0007669"/>
    <property type="project" value="UniProtKB-SubCell"/>
</dbReference>
<dbReference type="PANTHER" id="PTHR35993:SF1">
    <property type="entry name" value="OUTER ENVELOPE PORE PROTEIN 21B, CHLOROPLASTIC"/>
    <property type="match status" value="1"/>
</dbReference>
<evidence type="ECO:0000256" key="7">
    <source>
        <dbReference type="ARBA" id="ARBA00022640"/>
    </source>
</evidence>
<evidence type="ECO:0000256" key="9">
    <source>
        <dbReference type="ARBA" id="ARBA00022805"/>
    </source>
</evidence>
<gene>
    <name evidence="14" type="ORF">T459_13507</name>
</gene>
<reference evidence="14 15" key="1">
    <citation type="journal article" date="2014" name="Nat. Genet.">
        <title>Genome sequence of the hot pepper provides insights into the evolution of pungency in Capsicum species.</title>
        <authorList>
            <person name="Kim S."/>
            <person name="Park M."/>
            <person name="Yeom S.I."/>
            <person name="Kim Y.M."/>
            <person name="Lee J.M."/>
            <person name="Lee H.A."/>
            <person name="Seo E."/>
            <person name="Choi J."/>
            <person name="Cheong K."/>
            <person name="Kim K.T."/>
            <person name="Jung K."/>
            <person name="Lee G.W."/>
            <person name="Oh S.K."/>
            <person name="Bae C."/>
            <person name="Kim S.B."/>
            <person name="Lee H.Y."/>
            <person name="Kim S.Y."/>
            <person name="Kim M.S."/>
            <person name="Kang B.C."/>
            <person name="Jo Y.D."/>
            <person name="Yang H.B."/>
            <person name="Jeong H.J."/>
            <person name="Kang W.H."/>
            <person name="Kwon J.K."/>
            <person name="Shin C."/>
            <person name="Lim J.Y."/>
            <person name="Park J.H."/>
            <person name="Huh J.H."/>
            <person name="Kim J.S."/>
            <person name="Kim B.D."/>
            <person name="Cohen O."/>
            <person name="Paran I."/>
            <person name="Suh M.C."/>
            <person name="Lee S.B."/>
            <person name="Kim Y.K."/>
            <person name="Shin Y."/>
            <person name="Noh S.J."/>
            <person name="Park J."/>
            <person name="Seo Y.S."/>
            <person name="Kwon S.Y."/>
            <person name="Kim H.A."/>
            <person name="Park J.M."/>
            <person name="Kim H.J."/>
            <person name="Choi S.B."/>
            <person name="Bosland P.W."/>
            <person name="Reeves G."/>
            <person name="Jo S.H."/>
            <person name="Lee B.W."/>
            <person name="Cho H.T."/>
            <person name="Choi H.S."/>
            <person name="Lee M.S."/>
            <person name="Yu Y."/>
            <person name="Do Choi Y."/>
            <person name="Park B.S."/>
            <person name="van Deynze A."/>
            <person name="Ashrafi H."/>
            <person name="Hill T."/>
            <person name="Kim W.T."/>
            <person name="Pai H.S."/>
            <person name="Ahn H.K."/>
            <person name="Yeam I."/>
            <person name="Giovannoni J.J."/>
            <person name="Rose J.K."/>
            <person name="Sorensen I."/>
            <person name="Lee S.J."/>
            <person name="Kim R.W."/>
            <person name="Choi I.Y."/>
            <person name="Choi B.S."/>
            <person name="Lim J.S."/>
            <person name="Lee Y.H."/>
            <person name="Choi D."/>
        </authorList>
    </citation>
    <scope>NUCLEOTIDE SEQUENCE [LARGE SCALE GENOMIC DNA]</scope>
    <source>
        <strain evidence="15">cv. CM334</strain>
    </source>
</reference>
<evidence type="ECO:0000313" key="15">
    <source>
        <dbReference type="Proteomes" id="UP000222542"/>
    </source>
</evidence>
<dbReference type="OrthoDB" id="503907at2759"/>
<keyword evidence="10" id="KW-0406">Ion transport</keyword>
<evidence type="ECO:0000256" key="5">
    <source>
        <dbReference type="ARBA" id="ARBA00022452"/>
    </source>
</evidence>
<dbReference type="OMA" id="NADYKGR"/>
<keyword evidence="11" id="KW-0626">Porin</keyword>
<keyword evidence="15" id="KW-1185">Reference proteome</keyword>
<comment type="similarity">
    <text evidence="3">Belongs to the plastid outer envelope porin OEP21 (TC 1.B.29) family.</text>
</comment>
<dbReference type="GO" id="GO:0008308">
    <property type="term" value="F:voltage-gated monoatomic anion channel activity"/>
    <property type="evidence" value="ECO:0007669"/>
    <property type="project" value="InterPro"/>
</dbReference>
<comment type="function">
    <text evidence="13">Voltage-dependent rectifying anion channel that facilitates the translocation between chloroplast and cytoplasm of phosphorylated carbohydrates such as triosephosphate, 3-phosphoglycerate and inorganic phosphate (Pi) depending of ATP to triosephosphate ratio in the plastidial intermembrane space; in high triosephosphate/ATP conditions (e.g. photosynthesis), export of triosphosphate from chloroplast (outward rectifying channels), but in high ATP/triosephosphate conditions (e.g. dark phase), import of phosphosolutes (inward rectifying channels).</text>
</comment>
<dbReference type="GO" id="GO:0015288">
    <property type="term" value="F:porin activity"/>
    <property type="evidence" value="ECO:0007669"/>
    <property type="project" value="UniProtKB-KW"/>
</dbReference>
<dbReference type="AlphaFoldDB" id="A0A1U8GHM8"/>
<keyword evidence="12" id="KW-0472">Membrane</keyword>
<evidence type="ECO:0000313" key="14">
    <source>
        <dbReference type="EMBL" id="PHT85064.1"/>
    </source>
</evidence>
<keyword evidence="6" id="KW-0150">Chloroplast</keyword>
<reference evidence="14 15" key="2">
    <citation type="journal article" date="2017" name="Genome Biol.">
        <title>New reference genome sequences of hot pepper reveal the massive evolution of plant disease-resistance genes by retroduplication.</title>
        <authorList>
            <person name="Kim S."/>
            <person name="Park J."/>
            <person name="Yeom S.I."/>
            <person name="Kim Y.M."/>
            <person name="Seo E."/>
            <person name="Kim K.T."/>
            <person name="Kim M.S."/>
            <person name="Lee J.M."/>
            <person name="Cheong K."/>
            <person name="Shin H.S."/>
            <person name="Kim S.B."/>
            <person name="Han K."/>
            <person name="Lee J."/>
            <person name="Park M."/>
            <person name="Lee H.A."/>
            <person name="Lee H.Y."/>
            <person name="Lee Y."/>
            <person name="Oh S."/>
            <person name="Lee J.H."/>
            <person name="Choi E."/>
            <person name="Choi E."/>
            <person name="Lee S.E."/>
            <person name="Jeon J."/>
            <person name="Kim H."/>
            <person name="Choi G."/>
            <person name="Song H."/>
            <person name="Lee J."/>
            <person name="Lee S.C."/>
            <person name="Kwon J.K."/>
            <person name="Lee H.Y."/>
            <person name="Koo N."/>
            <person name="Hong Y."/>
            <person name="Kim R.W."/>
            <person name="Kang W.H."/>
            <person name="Huh J.H."/>
            <person name="Kang B.C."/>
            <person name="Yang T.J."/>
            <person name="Lee Y.H."/>
            <person name="Bennetzen J.L."/>
            <person name="Choi D."/>
        </authorList>
    </citation>
    <scope>NUCLEOTIDE SEQUENCE [LARGE SCALE GENOMIC DNA]</scope>
    <source>
        <strain evidence="15">cv. CM334</strain>
    </source>
</reference>
<organism evidence="14 15">
    <name type="scientific">Capsicum annuum</name>
    <name type="common">Capsicum pepper</name>
    <dbReference type="NCBI Taxonomy" id="4072"/>
    <lineage>
        <taxon>Eukaryota</taxon>
        <taxon>Viridiplantae</taxon>
        <taxon>Streptophyta</taxon>
        <taxon>Embryophyta</taxon>
        <taxon>Tracheophyta</taxon>
        <taxon>Spermatophyta</taxon>
        <taxon>Magnoliopsida</taxon>
        <taxon>eudicotyledons</taxon>
        <taxon>Gunneridae</taxon>
        <taxon>Pentapetalae</taxon>
        <taxon>asterids</taxon>
        <taxon>lamiids</taxon>
        <taxon>Solanales</taxon>
        <taxon>Solanaceae</taxon>
        <taxon>Solanoideae</taxon>
        <taxon>Capsiceae</taxon>
        <taxon>Capsicum</taxon>
    </lineage>
</organism>
<evidence type="ECO:0000256" key="12">
    <source>
        <dbReference type="ARBA" id="ARBA00023136"/>
    </source>
</evidence>
<sequence>METSLRYGVDSKSLVIHAKEKFPLTTFTHLQGHAELDTKIGAPTYLSAMIRQYFPDQFASLAVGVQYFRRQKLWYNVRGKKAFPVTADNSVNFHIKGKYDVDEKLLEKKTSGAAEFTWNVMDVKKDQDVRFKVGYEVIEKVPYFQIRENNWTLNVNSNGKWKVRYDL</sequence>
<dbReference type="GO" id="GO:0009707">
    <property type="term" value="C:chloroplast outer membrane"/>
    <property type="evidence" value="ECO:0007669"/>
    <property type="project" value="UniProtKB-SubCell"/>
</dbReference>
<keyword evidence="4" id="KW-0813">Transport</keyword>
<evidence type="ECO:0000256" key="6">
    <source>
        <dbReference type="ARBA" id="ARBA00022528"/>
    </source>
</evidence>
<evidence type="ECO:0000256" key="2">
    <source>
        <dbReference type="ARBA" id="ARBA00004441"/>
    </source>
</evidence>
<dbReference type="InterPro" id="IPR034575">
    <property type="entry name" value="OEP21"/>
</dbReference>
<dbReference type="Gramene" id="PHT85064">
    <property type="protein sequence ID" value="PHT85064"/>
    <property type="gene ID" value="T459_13507"/>
</dbReference>
<keyword evidence="8" id="KW-0812">Transmembrane</keyword>
<proteinExistence type="inferred from homology"/>
<comment type="caution">
    <text evidence="14">The sequence shown here is derived from an EMBL/GenBank/DDBJ whole genome shotgun (WGS) entry which is preliminary data.</text>
</comment>
<evidence type="ECO:0000256" key="1">
    <source>
        <dbReference type="ARBA" id="ARBA00004396"/>
    </source>
</evidence>
<evidence type="ECO:0000256" key="13">
    <source>
        <dbReference type="ARBA" id="ARBA00024941"/>
    </source>
</evidence>
<dbReference type="STRING" id="4072.A0A1U8GHM8"/>
<dbReference type="Proteomes" id="UP000222542">
    <property type="component" value="Unassembled WGS sequence"/>
</dbReference>
<evidence type="ECO:0000256" key="8">
    <source>
        <dbReference type="ARBA" id="ARBA00022692"/>
    </source>
</evidence>
<dbReference type="EMBL" id="AYRZ02000004">
    <property type="protein sequence ID" value="PHT85064.1"/>
    <property type="molecule type" value="Genomic_DNA"/>
</dbReference>
<keyword evidence="5" id="KW-1134">Transmembrane beta strand</keyword>
<evidence type="ECO:0000256" key="4">
    <source>
        <dbReference type="ARBA" id="ARBA00022448"/>
    </source>
</evidence>
<dbReference type="KEGG" id="cann:107866770"/>
<dbReference type="GO" id="GO:0044070">
    <property type="term" value="P:regulation of monoatomic anion transport"/>
    <property type="evidence" value="ECO:0007669"/>
    <property type="project" value="InterPro"/>
</dbReference>
<dbReference type="GO" id="GO:0046930">
    <property type="term" value="C:pore complex"/>
    <property type="evidence" value="ECO:0007669"/>
    <property type="project" value="UniProtKB-KW"/>
</dbReference>
<comment type="subcellular location">
    <subcellularLocation>
        <location evidence="1">Plastid</location>
        <location evidence="1">Chloroplast outer membrane</location>
        <topology evidence="1">Multi-pass membrane protein</topology>
    </subcellularLocation>
    <subcellularLocation>
        <location evidence="2">Plastid</location>
        <location evidence="2">Etioplast membrane</location>
        <topology evidence="2">Multi-pass membrane protein</topology>
    </subcellularLocation>
</comment>
<keyword evidence="9" id="KW-1002">Plastid outer membrane</keyword>